<evidence type="ECO:0000256" key="4">
    <source>
        <dbReference type="ARBA" id="ARBA00022737"/>
    </source>
</evidence>
<feature type="region of interest" description="Disordered" evidence="10">
    <location>
        <begin position="361"/>
        <end position="383"/>
    </location>
</feature>
<evidence type="ECO:0000256" key="2">
    <source>
        <dbReference type="ARBA" id="ARBA00010024"/>
    </source>
</evidence>
<keyword evidence="6" id="KW-0862">Zinc</keyword>
<evidence type="ECO:0000259" key="12">
    <source>
        <dbReference type="PROSITE" id="PS51017"/>
    </source>
</evidence>
<dbReference type="PANTHER" id="PTHR31717:SF45">
    <property type="entry name" value="ZINC FINGER PROTEIN CONSTANS-LIKE 14-RELATED"/>
    <property type="match status" value="1"/>
</dbReference>
<dbReference type="Pfam" id="PF06203">
    <property type="entry name" value="CCT"/>
    <property type="match status" value="1"/>
</dbReference>
<keyword evidence="3" id="KW-0479">Metal-binding</keyword>
<evidence type="ECO:0000313" key="13">
    <source>
        <dbReference type="EMBL" id="KAJ8432275.1"/>
    </source>
</evidence>
<dbReference type="SMART" id="SM00336">
    <property type="entry name" value="BBOX"/>
    <property type="match status" value="1"/>
</dbReference>
<dbReference type="GO" id="GO:0006355">
    <property type="term" value="P:regulation of DNA-templated transcription"/>
    <property type="evidence" value="ECO:0007669"/>
    <property type="project" value="UniProtKB-ARBA"/>
</dbReference>
<feature type="domain" description="CCT" evidence="12">
    <location>
        <begin position="423"/>
        <end position="465"/>
    </location>
</feature>
<protein>
    <submittedName>
        <fullName evidence="13">Uncharacterized protein</fullName>
    </submittedName>
</protein>
<dbReference type="PROSITE" id="PS51017">
    <property type="entry name" value="CCT"/>
    <property type="match status" value="1"/>
</dbReference>
<evidence type="ECO:0000256" key="7">
    <source>
        <dbReference type="ARBA" id="ARBA00023242"/>
    </source>
</evidence>
<evidence type="ECO:0000256" key="6">
    <source>
        <dbReference type="ARBA" id="ARBA00022833"/>
    </source>
</evidence>
<dbReference type="AlphaFoldDB" id="A0A9Q1JWB4"/>
<dbReference type="Proteomes" id="UP001153076">
    <property type="component" value="Unassembled WGS sequence"/>
</dbReference>
<evidence type="ECO:0000256" key="9">
    <source>
        <dbReference type="PROSITE-ProRule" id="PRU00357"/>
    </source>
</evidence>
<comment type="subcellular location">
    <subcellularLocation>
        <location evidence="1 9">Nucleus</location>
    </subcellularLocation>
</comment>
<evidence type="ECO:0000313" key="14">
    <source>
        <dbReference type="Proteomes" id="UP001153076"/>
    </source>
</evidence>
<dbReference type="GO" id="GO:0008270">
    <property type="term" value="F:zinc ion binding"/>
    <property type="evidence" value="ECO:0007669"/>
    <property type="project" value="UniProtKB-KW"/>
</dbReference>
<organism evidence="13 14">
    <name type="scientific">Carnegiea gigantea</name>
    <dbReference type="NCBI Taxonomy" id="171969"/>
    <lineage>
        <taxon>Eukaryota</taxon>
        <taxon>Viridiplantae</taxon>
        <taxon>Streptophyta</taxon>
        <taxon>Embryophyta</taxon>
        <taxon>Tracheophyta</taxon>
        <taxon>Spermatophyta</taxon>
        <taxon>Magnoliopsida</taxon>
        <taxon>eudicotyledons</taxon>
        <taxon>Gunneridae</taxon>
        <taxon>Pentapetalae</taxon>
        <taxon>Caryophyllales</taxon>
        <taxon>Cactineae</taxon>
        <taxon>Cactaceae</taxon>
        <taxon>Cactoideae</taxon>
        <taxon>Echinocereeae</taxon>
        <taxon>Carnegiea</taxon>
    </lineage>
</organism>
<reference evidence="13" key="1">
    <citation type="submission" date="2022-04" db="EMBL/GenBank/DDBJ databases">
        <title>Carnegiea gigantea Genome sequencing and assembly v2.</title>
        <authorList>
            <person name="Copetti D."/>
            <person name="Sanderson M.J."/>
            <person name="Burquez A."/>
            <person name="Wojciechowski M.F."/>
        </authorList>
    </citation>
    <scope>NUCLEOTIDE SEQUENCE</scope>
    <source>
        <strain evidence="13">SGP5-SGP5p</strain>
        <tissue evidence="13">Aerial part</tissue>
    </source>
</reference>
<evidence type="ECO:0000256" key="8">
    <source>
        <dbReference type="PROSITE-ProRule" id="PRU00024"/>
    </source>
</evidence>
<feature type="region of interest" description="Disordered" evidence="10">
    <location>
        <begin position="198"/>
        <end position="233"/>
    </location>
</feature>
<evidence type="ECO:0000256" key="10">
    <source>
        <dbReference type="SAM" id="MobiDB-lite"/>
    </source>
</evidence>
<evidence type="ECO:0000259" key="11">
    <source>
        <dbReference type="PROSITE" id="PS50119"/>
    </source>
</evidence>
<name>A0A9Q1JWB4_9CARY</name>
<dbReference type="InterPro" id="IPR010402">
    <property type="entry name" value="CCT_domain"/>
</dbReference>
<feature type="compositionally biased region" description="Polar residues" evidence="10">
    <location>
        <begin position="361"/>
        <end position="372"/>
    </location>
</feature>
<dbReference type="OrthoDB" id="153872at2759"/>
<keyword evidence="4" id="KW-0677">Repeat</keyword>
<dbReference type="InterPro" id="IPR049808">
    <property type="entry name" value="CONSTANS-like_Bbox1"/>
</dbReference>
<feature type="domain" description="B box-type" evidence="11">
    <location>
        <begin position="18"/>
        <end position="60"/>
    </location>
</feature>
<comment type="similarity">
    <text evidence="2">Belongs to the CONSTANS family.</text>
</comment>
<dbReference type="GO" id="GO:0005634">
    <property type="term" value="C:nucleus"/>
    <property type="evidence" value="ECO:0007669"/>
    <property type="project" value="UniProtKB-SubCell"/>
</dbReference>
<keyword evidence="5 8" id="KW-0863">Zinc-finger</keyword>
<evidence type="ECO:0000256" key="1">
    <source>
        <dbReference type="ARBA" id="ARBA00004123"/>
    </source>
</evidence>
<evidence type="ECO:0000256" key="3">
    <source>
        <dbReference type="ARBA" id="ARBA00022723"/>
    </source>
</evidence>
<dbReference type="EMBL" id="JAKOGI010000620">
    <property type="protein sequence ID" value="KAJ8432275.1"/>
    <property type="molecule type" value="Genomic_DNA"/>
</dbReference>
<gene>
    <name evidence="13" type="ORF">Cgig2_028537</name>
</gene>
<keyword evidence="14" id="KW-1185">Reference proteome</keyword>
<evidence type="ECO:0000256" key="5">
    <source>
        <dbReference type="ARBA" id="ARBA00022771"/>
    </source>
</evidence>
<dbReference type="InterPro" id="IPR000315">
    <property type="entry name" value="Znf_B-box"/>
</dbReference>
<feature type="compositionally biased region" description="Basic and acidic residues" evidence="10">
    <location>
        <begin position="198"/>
        <end position="209"/>
    </location>
</feature>
<dbReference type="PROSITE" id="PS50119">
    <property type="entry name" value="ZF_BBOX"/>
    <property type="match status" value="1"/>
</dbReference>
<accession>A0A9Q1JWB4</accession>
<dbReference type="CDD" id="cd19821">
    <property type="entry name" value="Bbox1_BBX-like"/>
    <property type="match status" value="1"/>
</dbReference>
<comment type="caution">
    <text evidence="13">The sequence shown here is derived from an EMBL/GenBank/DDBJ whole genome shotgun (WGS) entry which is preliminary data.</text>
</comment>
<keyword evidence="7 9" id="KW-0539">Nucleus</keyword>
<dbReference type="PANTHER" id="PTHR31717">
    <property type="entry name" value="ZINC FINGER PROTEIN CONSTANS-LIKE 10"/>
    <property type="match status" value="1"/>
</dbReference>
<sequence>MGSSKEVEDGKTNGGGACDFCNCREGLVYCRADSARLCLVCDQDVHSANTLSKKHLRIQICQLCASQPASVRCLTHDDILLCQDCDWEAHTHTHTHTQDRDHDRTPIDGFSGCPSPAELSSLWGLDLHTKKSSQSPFHLSLPSHHSIHQYNPFDIDFEWSDLLVPSQPQEAPLFSTNTHTQTLKKQQQQEVNKQLTELQKRDSHAQYQDKDDDDADNSVVPNHGSLGVVHDQNNHNTSASISILQQCQPQRKHHVDSDCIRHRGHTAAPPALICHPSSSNPTAQIWDFNTGRTRGDDESGQLDVGYRGNDAGFVMNYFNAILQETDSATPKALGDMFAMNCSGTNEDIRLLNSNCHNPAASQGAATSNTNNLHIGRPSSGSILGKPKSGGEVLFMEQAVVVRGESARSTVRTKADLELLAQNRGNAMQRYKEKKKTRRYEKQIRYESRKARADTRKRIKGRFVKAADAPLG</sequence>
<proteinExistence type="inferred from homology"/>